<evidence type="ECO:0000313" key="6">
    <source>
        <dbReference type="EnsemblPlants" id="TuG1812G0300004188.01.T01.cds289870"/>
    </source>
</evidence>
<reference evidence="6" key="3">
    <citation type="submission" date="2022-06" db="UniProtKB">
        <authorList>
            <consortium name="EnsemblPlants"/>
        </authorList>
    </citation>
    <scope>IDENTIFICATION</scope>
</reference>
<dbReference type="EMBL" id="KD088506">
    <property type="protein sequence ID" value="EMS61974.1"/>
    <property type="molecule type" value="Genomic_DNA"/>
</dbReference>
<dbReference type="InterPro" id="IPR011333">
    <property type="entry name" value="SKP1/BTB/POZ_sf"/>
</dbReference>
<dbReference type="SMART" id="SM00061">
    <property type="entry name" value="MATH"/>
    <property type="match status" value="1"/>
</dbReference>
<evidence type="ECO:0000256" key="1">
    <source>
        <dbReference type="ARBA" id="ARBA00004906"/>
    </source>
</evidence>
<proteinExistence type="inferred from homology"/>
<evidence type="ECO:0000313" key="5">
    <source>
        <dbReference type="EMBL" id="EMS61974.1"/>
    </source>
</evidence>
<sequence>MSFASVSLVGDGKAVGHAIDIPTASGYHLLVVNRYSHTKATISNGTKIVSLPFMIGSHRWRISYYPNGDRSGSADSISLFLRLLDEDVAEALNVQSIFSFVDDHEKQDSAYIRASKADIFSSCKRCWGYKNFMKRDVLEKSKHLKDDCLTIRCDVAIATTVDLFIKVPPSSIKQHISDLLLSKKGTDMTFMVCGEKFAAHRCMLAARSTVFKAELFGSMKERKIGSVIDVEDVEAKVFGALLNFIYTDSLPDMEIDMSEDEGEAQEALWLQHLLAAADRYALQRLKALCEEKLCTHINVSSVTTILTLAEQHSCCGLKEVFFEFIKTPANLKEITAADGLEEITRTCPSLLKELIAKFAS</sequence>
<feature type="domain" description="MATH" evidence="4">
    <location>
        <begin position="25"/>
        <end position="155"/>
    </location>
</feature>
<dbReference type="PANTHER" id="PTHR26379">
    <property type="entry name" value="BTB/POZ AND MATH DOMAIN-CONTAINING PROTEIN 1"/>
    <property type="match status" value="1"/>
</dbReference>
<comment type="similarity">
    <text evidence="2">Belongs to the Tdpoz family.</text>
</comment>
<gene>
    <name evidence="6" type="primary">LOC125548869</name>
    <name evidence="5" type="ORF">TRIUR3_26081</name>
</gene>
<protein>
    <submittedName>
        <fullName evidence="5">BTB/POZ and MATH domain-containing protein 1</fullName>
    </submittedName>
</protein>
<dbReference type="Proteomes" id="UP000015106">
    <property type="component" value="Chromosome 3"/>
</dbReference>
<dbReference type="GeneID" id="125548869"/>
<dbReference type="OrthoDB" id="6359816at2759"/>
<dbReference type="RefSeq" id="XP_048568352.1">
    <property type="nucleotide sequence ID" value="XM_048712395.1"/>
</dbReference>
<keyword evidence="7" id="KW-1185">Reference proteome</keyword>
<dbReference type="Gene3D" id="2.60.210.10">
    <property type="entry name" value="Apoptosis, Tumor Necrosis Factor Receptor Associated Protein 2, Chain A"/>
    <property type="match status" value="1"/>
</dbReference>
<dbReference type="Pfam" id="PF00651">
    <property type="entry name" value="BTB"/>
    <property type="match status" value="1"/>
</dbReference>
<organism evidence="5">
    <name type="scientific">Triticum urartu</name>
    <name type="common">Red wild einkorn</name>
    <name type="synonym">Crithodium urartu</name>
    <dbReference type="NCBI Taxonomy" id="4572"/>
    <lineage>
        <taxon>Eukaryota</taxon>
        <taxon>Viridiplantae</taxon>
        <taxon>Streptophyta</taxon>
        <taxon>Embryophyta</taxon>
        <taxon>Tracheophyta</taxon>
        <taxon>Spermatophyta</taxon>
        <taxon>Magnoliopsida</taxon>
        <taxon>Liliopsida</taxon>
        <taxon>Poales</taxon>
        <taxon>Poaceae</taxon>
        <taxon>BOP clade</taxon>
        <taxon>Pooideae</taxon>
        <taxon>Triticodae</taxon>
        <taxon>Triticeae</taxon>
        <taxon>Triticinae</taxon>
        <taxon>Triticum</taxon>
    </lineage>
</organism>
<dbReference type="PROSITE" id="PS50097">
    <property type="entry name" value="BTB"/>
    <property type="match status" value="1"/>
</dbReference>
<dbReference type="Gene3D" id="1.25.40.420">
    <property type="match status" value="1"/>
</dbReference>
<dbReference type="AlphaFoldDB" id="M8AM67"/>
<evidence type="ECO:0000313" key="7">
    <source>
        <dbReference type="Proteomes" id="UP000015106"/>
    </source>
</evidence>
<feature type="domain" description="BTB" evidence="3">
    <location>
        <begin position="186"/>
        <end position="254"/>
    </location>
</feature>
<dbReference type="SUPFAM" id="SSF49599">
    <property type="entry name" value="TRAF domain-like"/>
    <property type="match status" value="1"/>
</dbReference>
<dbReference type="CDD" id="cd00121">
    <property type="entry name" value="MATH"/>
    <property type="match status" value="1"/>
</dbReference>
<evidence type="ECO:0000259" key="3">
    <source>
        <dbReference type="PROSITE" id="PS50097"/>
    </source>
</evidence>
<reference evidence="6" key="2">
    <citation type="submission" date="2018-03" db="EMBL/GenBank/DDBJ databases">
        <title>The Triticum urartu genome reveals the dynamic nature of wheat genome evolution.</title>
        <authorList>
            <person name="Ling H."/>
            <person name="Ma B."/>
            <person name="Shi X."/>
            <person name="Liu H."/>
            <person name="Dong L."/>
            <person name="Sun H."/>
            <person name="Cao Y."/>
            <person name="Gao Q."/>
            <person name="Zheng S."/>
            <person name="Li Y."/>
            <person name="Yu Y."/>
            <person name="Du H."/>
            <person name="Qi M."/>
            <person name="Li Y."/>
            <person name="Yu H."/>
            <person name="Cui Y."/>
            <person name="Wang N."/>
            <person name="Chen C."/>
            <person name="Wu H."/>
            <person name="Zhao Y."/>
            <person name="Zhang J."/>
            <person name="Li Y."/>
            <person name="Zhou W."/>
            <person name="Zhang B."/>
            <person name="Hu W."/>
            <person name="Eijk M."/>
            <person name="Tang J."/>
            <person name="Witsenboer H."/>
            <person name="Zhao S."/>
            <person name="Li Z."/>
            <person name="Zhang A."/>
            <person name="Wang D."/>
            <person name="Liang C."/>
        </authorList>
    </citation>
    <scope>NUCLEOTIDE SEQUENCE [LARGE SCALE GENOMIC DNA]</scope>
    <source>
        <strain evidence="6">cv. G1812</strain>
    </source>
</reference>
<reference evidence="5 7" key="1">
    <citation type="journal article" date="2013" name="Nature">
        <title>Draft genome of the wheat A-genome progenitor Triticum urartu.</title>
        <authorList>
            <person name="Ling H.Q."/>
            <person name="Zhao S."/>
            <person name="Liu D."/>
            <person name="Wang J."/>
            <person name="Sun H."/>
            <person name="Zhang C."/>
            <person name="Fan H."/>
            <person name="Li D."/>
            <person name="Dong L."/>
            <person name="Tao Y."/>
            <person name="Gao C."/>
            <person name="Wu H."/>
            <person name="Li Y."/>
            <person name="Cui Y."/>
            <person name="Guo X."/>
            <person name="Zheng S."/>
            <person name="Wang B."/>
            <person name="Yu K."/>
            <person name="Liang Q."/>
            <person name="Yang W."/>
            <person name="Lou X."/>
            <person name="Chen J."/>
            <person name="Feng M."/>
            <person name="Jian J."/>
            <person name="Zhang X."/>
            <person name="Luo G."/>
            <person name="Jiang Y."/>
            <person name="Liu J."/>
            <person name="Wang Z."/>
            <person name="Sha Y."/>
            <person name="Zhang B."/>
            <person name="Wu H."/>
            <person name="Tang D."/>
            <person name="Shen Q."/>
            <person name="Xue P."/>
            <person name="Zou S."/>
            <person name="Wang X."/>
            <person name="Liu X."/>
            <person name="Wang F."/>
            <person name="Yang Y."/>
            <person name="An X."/>
            <person name="Dong Z."/>
            <person name="Zhang K."/>
            <person name="Zhang X."/>
            <person name="Luo M.C."/>
            <person name="Dvorak J."/>
            <person name="Tong Y."/>
            <person name="Wang J."/>
            <person name="Yang H."/>
            <person name="Li Z."/>
            <person name="Wang D."/>
            <person name="Zhang A."/>
            <person name="Wang J."/>
        </authorList>
    </citation>
    <scope>NUCLEOTIDE SEQUENCE</scope>
    <source>
        <strain evidence="7">cv. G1812</strain>
    </source>
</reference>
<dbReference type="EnsemblPlants" id="TuG1812G0300004188.01.T01">
    <property type="protein sequence ID" value="TuG1812G0300004188.01.T01.cds289870"/>
    <property type="gene ID" value="TuG1812G0300004188.01"/>
</dbReference>
<dbReference type="GO" id="GO:0016567">
    <property type="term" value="P:protein ubiquitination"/>
    <property type="evidence" value="ECO:0007669"/>
    <property type="project" value="InterPro"/>
</dbReference>
<comment type="pathway">
    <text evidence="1">Protein modification; protein ubiquitination.</text>
</comment>
<evidence type="ECO:0000259" key="4">
    <source>
        <dbReference type="PROSITE" id="PS50144"/>
    </source>
</evidence>
<dbReference type="InterPro" id="IPR045005">
    <property type="entry name" value="BPM1-6"/>
</dbReference>
<dbReference type="Gene3D" id="3.30.710.10">
    <property type="entry name" value="Potassium Channel Kv1.1, Chain A"/>
    <property type="match status" value="1"/>
</dbReference>
<dbReference type="CDD" id="cd18280">
    <property type="entry name" value="BTB_POZ_BPM_plant"/>
    <property type="match status" value="1"/>
</dbReference>
<dbReference type="PROSITE" id="PS50144">
    <property type="entry name" value="MATH"/>
    <property type="match status" value="1"/>
</dbReference>
<dbReference type="OMA" id="SCKRCWG"/>
<dbReference type="Pfam" id="PF24570">
    <property type="entry name" value="BACK_BPM_SPOP"/>
    <property type="match status" value="1"/>
</dbReference>
<evidence type="ECO:0000256" key="2">
    <source>
        <dbReference type="ARBA" id="ARBA00010846"/>
    </source>
</evidence>
<accession>M8AM67</accession>
<dbReference type="InterPro" id="IPR008974">
    <property type="entry name" value="TRAF-like"/>
</dbReference>
<name>M8AM67_TRIUA</name>
<dbReference type="eggNOG" id="KOG1987">
    <property type="taxonomic scope" value="Eukaryota"/>
</dbReference>
<dbReference type="InterPro" id="IPR002083">
    <property type="entry name" value="MATH/TRAF_dom"/>
</dbReference>
<dbReference type="SMART" id="SM00225">
    <property type="entry name" value="BTB"/>
    <property type="match status" value="1"/>
</dbReference>
<dbReference type="Pfam" id="PF22486">
    <property type="entry name" value="MATH_2"/>
    <property type="match status" value="1"/>
</dbReference>
<dbReference type="SUPFAM" id="SSF54695">
    <property type="entry name" value="POZ domain"/>
    <property type="match status" value="1"/>
</dbReference>
<dbReference type="InterPro" id="IPR056423">
    <property type="entry name" value="BACK_BPM_SPOP"/>
</dbReference>
<dbReference type="InterPro" id="IPR000210">
    <property type="entry name" value="BTB/POZ_dom"/>
</dbReference>
<dbReference type="STRING" id="4572.M8AM67"/>
<dbReference type="KEGG" id="tua:125548869"/>
<dbReference type="Gramene" id="TuG1812G0300004188.01.T01">
    <property type="protein sequence ID" value="TuG1812G0300004188.01.T01.cds289870"/>
    <property type="gene ID" value="TuG1812G0300004188.01"/>
</dbReference>
<dbReference type="PANTHER" id="PTHR26379:SF522">
    <property type="entry name" value="(BREAD WHEAT) HYPOTHETICAL PROTEIN"/>
    <property type="match status" value="1"/>
</dbReference>